<evidence type="ECO:0000256" key="1">
    <source>
        <dbReference type="ARBA" id="ARBA00023125"/>
    </source>
</evidence>
<organism evidence="3 4">
    <name type="scientific">Lactobacillus equicursoris 66c</name>
    <dbReference type="NCBI Taxonomy" id="872326"/>
    <lineage>
        <taxon>Bacteria</taxon>
        <taxon>Bacillati</taxon>
        <taxon>Bacillota</taxon>
        <taxon>Bacilli</taxon>
        <taxon>Lactobacillales</taxon>
        <taxon>Lactobacillaceae</taxon>
        <taxon>Lactobacillus</taxon>
    </lineage>
</organism>
<dbReference type="GO" id="GO:0003677">
    <property type="term" value="F:DNA binding"/>
    <property type="evidence" value="ECO:0007669"/>
    <property type="project" value="UniProtKB-KW"/>
</dbReference>
<evidence type="ECO:0000313" key="3">
    <source>
        <dbReference type="EMBL" id="CCK82914.1"/>
    </source>
</evidence>
<feature type="domain" description="HTH cro/C1-type" evidence="2">
    <location>
        <begin position="4"/>
        <end position="58"/>
    </location>
</feature>
<dbReference type="Gene3D" id="1.10.260.40">
    <property type="entry name" value="lambda repressor-like DNA-binding domains"/>
    <property type="match status" value="1"/>
</dbReference>
<proteinExistence type="predicted"/>
<dbReference type="OrthoDB" id="2364157at2"/>
<dbReference type="CDD" id="cd00093">
    <property type="entry name" value="HTH_XRE"/>
    <property type="match status" value="1"/>
</dbReference>
<dbReference type="PROSITE" id="PS50943">
    <property type="entry name" value="HTH_CROC1"/>
    <property type="match status" value="1"/>
</dbReference>
<sequence length="253" mass="28974">MNRIKELRKVNHMTQAELAKKLGVTPQAVGAYERGDRGVNKETLDKLSKIFGRSAGYIAGEPSEDSVIRYLAAYYAARAWGDESKIKFVRASKRLDVSLPFSLWAKLETYFIGNGIVSYKVPSTTRLLSEDQANSLDFWKKQFSWLIDGKSYKYLKDSCEAVPESTFAAMLATAIAGSYEIELLPNVHYKSKENKEWVDEDSEFRQRLVKRQKFLQANAVQSKEPDFIDPYGQPFYAWHYTWELGLPVVDNIK</sequence>
<dbReference type="RefSeq" id="WP_009557466.1">
    <property type="nucleotide sequence ID" value="NZ_CALZ01000024.1"/>
</dbReference>
<dbReference type="Pfam" id="PF01381">
    <property type="entry name" value="HTH_3"/>
    <property type="match status" value="1"/>
</dbReference>
<comment type="caution">
    <text evidence="3">The sequence shown here is derived from an EMBL/GenBank/DDBJ whole genome shotgun (WGS) entry which is preliminary data.</text>
</comment>
<dbReference type="PANTHER" id="PTHR46558:SF4">
    <property type="entry name" value="DNA-BIDING PHAGE PROTEIN"/>
    <property type="match status" value="1"/>
</dbReference>
<dbReference type="InterPro" id="IPR010982">
    <property type="entry name" value="Lambda_DNA-bd_dom_sf"/>
</dbReference>
<dbReference type="InterPro" id="IPR001387">
    <property type="entry name" value="Cro/C1-type_HTH"/>
</dbReference>
<dbReference type="PANTHER" id="PTHR46558">
    <property type="entry name" value="TRACRIPTIONAL REGULATORY PROTEIN-RELATED-RELATED"/>
    <property type="match status" value="1"/>
</dbReference>
<dbReference type="SMART" id="SM00530">
    <property type="entry name" value="HTH_XRE"/>
    <property type="match status" value="1"/>
</dbReference>
<dbReference type="Proteomes" id="UP000009325">
    <property type="component" value="Unassembled WGS sequence"/>
</dbReference>
<protein>
    <recommendedName>
        <fullName evidence="2">HTH cro/C1-type domain-containing protein</fullName>
    </recommendedName>
</protein>
<keyword evidence="1" id="KW-0238">DNA-binding</keyword>
<evidence type="ECO:0000259" key="2">
    <source>
        <dbReference type="PROSITE" id="PS50943"/>
    </source>
</evidence>
<dbReference type="SUPFAM" id="SSF47413">
    <property type="entry name" value="lambda repressor-like DNA-binding domains"/>
    <property type="match status" value="1"/>
</dbReference>
<dbReference type="AlphaFoldDB" id="K0NMN0"/>
<name>K0NMN0_9LACO</name>
<dbReference type="EMBL" id="CALZ01000024">
    <property type="protein sequence ID" value="CCK82914.1"/>
    <property type="molecule type" value="Genomic_DNA"/>
</dbReference>
<accession>K0NMN0</accession>
<gene>
    <name evidence="3" type="ORF">BN146_01270</name>
</gene>
<evidence type="ECO:0000313" key="4">
    <source>
        <dbReference type="Proteomes" id="UP000009325"/>
    </source>
</evidence>
<reference evidence="3 4" key="1">
    <citation type="submission" date="2012-08" db="EMBL/GenBank/DDBJ databases">
        <title>Draft Genome Sequences of Lactobacillus equicursoris CIP 110162T, isolated from thoroughbred racehorse feces and Lactobacillus sp. CRBIP 24.137 isolated from urine of human.</title>
        <authorList>
            <person name="Cousin S."/>
            <person name="Loux V."/>
            <person name="Ma L."/>
            <person name="Creno S."/>
            <person name="Clermont D."/>
            <person name="Bizet C."/>
            <person name="Bouchier C."/>
        </authorList>
    </citation>
    <scope>NUCLEOTIDE SEQUENCE [LARGE SCALE GENOMIC DNA]</scope>
    <source>
        <strain evidence="3 4">66c</strain>
    </source>
</reference>